<comment type="caution">
    <text evidence="1">The sequence shown here is derived from an EMBL/GenBank/DDBJ whole genome shotgun (WGS) entry which is preliminary data.</text>
</comment>
<dbReference type="AlphaFoldDB" id="X0SLP3"/>
<feature type="non-terminal residue" evidence="1">
    <location>
        <position position="1"/>
    </location>
</feature>
<dbReference type="EMBL" id="BARS01004301">
    <property type="protein sequence ID" value="GAF76036.1"/>
    <property type="molecule type" value="Genomic_DNA"/>
</dbReference>
<reference evidence="1" key="1">
    <citation type="journal article" date="2014" name="Front. Microbiol.">
        <title>High frequency of phylogenetically diverse reductive dehalogenase-homologous genes in deep subseafloor sedimentary metagenomes.</title>
        <authorList>
            <person name="Kawai M."/>
            <person name="Futagami T."/>
            <person name="Toyoda A."/>
            <person name="Takaki Y."/>
            <person name="Nishi S."/>
            <person name="Hori S."/>
            <person name="Arai W."/>
            <person name="Tsubouchi T."/>
            <person name="Morono Y."/>
            <person name="Uchiyama I."/>
            <person name="Ito T."/>
            <person name="Fujiyama A."/>
            <person name="Inagaki F."/>
            <person name="Takami H."/>
        </authorList>
    </citation>
    <scope>NUCLEOTIDE SEQUENCE</scope>
    <source>
        <strain evidence="1">Expedition CK06-06</strain>
    </source>
</reference>
<name>X0SLP3_9ZZZZ</name>
<proteinExistence type="predicted"/>
<protein>
    <submittedName>
        <fullName evidence="1">Uncharacterized protein</fullName>
    </submittedName>
</protein>
<organism evidence="1">
    <name type="scientific">marine sediment metagenome</name>
    <dbReference type="NCBI Taxonomy" id="412755"/>
    <lineage>
        <taxon>unclassified sequences</taxon>
        <taxon>metagenomes</taxon>
        <taxon>ecological metagenomes</taxon>
    </lineage>
</organism>
<gene>
    <name evidence="1" type="ORF">S01H1_08375</name>
</gene>
<evidence type="ECO:0000313" key="1">
    <source>
        <dbReference type="EMBL" id="GAF76036.1"/>
    </source>
</evidence>
<sequence length="274" mass="30577">RFTQWIGENILRTRDRGGHFYYLARAILYATLAEQCGMDYAPDVLRLPMAALTFSSQTRALPKALYDALVGKIHSEVDALTLLGMPVAVFVPPLTAKLLSKVDSPKDYSNGLLELREKFSGFRKAYSEFLAVLRDPTTTLQKKIESKKKMIARITGIIESGQSRHALNIKTIWDKLVSSSLDEDGPSTKLSLSGMVSLLIEQLTKEKAKGHARALFDLWTDTVNLKDYGQLVEKSFKTEIDASEVERYKQYSQALRQLIKSAGSPGISLESDGR</sequence>
<accession>X0SLP3</accession>